<keyword evidence="1" id="KW-0805">Transcription regulation</keyword>
<dbReference type="SUPFAM" id="SSF46689">
    <property type="entry name" value="Homeodomain-like"/>
    <property type="match status" value="2"/>
</dbReference>
<proteinExistence type="predicted"/>
<sequence>MIDTTSHPHRTVAVLAFENMSPFHLSVPPLVFGAAGLASAAPLYDVVVCAESPGTLGTAAGFDIAVAVGLEAFASADIVVIPSWQRDLEPTDRLLDALRSSHGRGALIVGLCLGAYVLAASGLVDERELVTHWSAAKDLADRYPAVQVRSDVLWIDHGDVVTSAGVAAALDCCLHIARREHGSGAVDELARTLVLAPHRSGSQAQFIPHPVADATDHDPIELAMVWARSRLADTFGLDEWAASVPIARRTFTRRFRARTGASPQQWLLDQRIDLARLLLETEAISVERVAERAGFGSSASLRQHFRARIGVSPTEHRAAFRE</sequence>
<dbReference type="PROSITE" id="PS00041">
    <property type="entry name" value="HTH_ARAC_FAMILY_1"/>
    <property type="match status" value="1"/>
</dbReference>
<keyword evidence="3" id="KW-0804">Transcription</keyword>
<protein>
    <submittedName>
        <fullName evidence="5">Helix-turn-helix domain-containing protein</fullName>
    </submittedName>
</protein>
<dbReference type="Proteomes" id="UP000320216">
    <property type="component" value="Chromosome"/>
</dbReference>
<organism evidence="5 6">
    <name type="scientific">Humibacter ginsenosidimutans</name>
    <dbReference type="NCBI Taxonomy" id="2599293"/>
    <lineage>
        <taxon>Bacteria</taxon>
        <taxon>Bacillati</taxon>
        <taxon>Actinomycetota</taxon>
        <taxon>Actinomycetes</taxon>
        <taxon>Micrococcales</taxon>
        <taxon>Microbacteriaceae</taxon>
        <taxon>Humibacter</taxon>
    </lineage>
</organism>
<name>A0A5B8M1R6_9MICO</name>
<accession>A0A5B8M1R6</accession>
<dbReference type="KEGG" id="huw:FPZ11_02285"/>
<dbReference type="SMART" id="SM00342">
    <property type="entry name" value="HTH_ARAC"/>
    <property type="match status" value="1"/>
</dbReference>
<reference evidence="5 6" key="1">
    <citation type="submission" date="2019-07" db="EMBL/GenBank/DDBJ databases">
        <title>Full genome sequence of Humibacter sp. WJ7-1.</title>
        <authorList>
            <person name="Im W.-T."/>
        </authorList>
    </citation>
    <scope>NUCLEOTIDE SEQUENCE [LARGE SCALE GENOMIC DNA]</scope>
    <source>
        <strain evidence="5 6">WJ7-1</strain>
    </source>
</reference>
<dbReference type="InterPro" id="IPR018062">
    <property type="entry name" value="HTH_AraC-typ_CS"/>
</dbReference>
<dbReference type="InterPro" id="IPR018060">
    <property type="entry name" value="HTH_AraC"/>
</dbReference>
<gene>
    <name evidence="5" type="ORF">FPZ11_02285</name>
</gene>
<dbReference type="Pfam" id="PF01965">
    <property type="entry name" value="DJ-1_PfpI"/>
    <property type="match status" value="1"/>
</dbReference>
<dbReference type="Gene3D" id="3.40.50.880">
    <property type="match status" value="1"/>
</dbReference>
<evidence type="ECO:0000256" key="1">
    <source>
        <dbReference type="ARBA" id="ARBA00023015"/>
    </source>
</evidence>
<dbReference type="InterPro" id="IPR009057">
    <property type="entry name" value="Homeodomain-like_sf"/>
</dbReference>
<dbReference type="GO" id="GO:0043565">
    <property type="term" value="F:sequence-specific DNA binding"/>
    <property type="evidence" value="ECO:0007669"/>
    <property type="project" value="InterPro"/>
</dbReference>
<dbReference type="PROSITE" id="PS01124">
    <property type="entry name" value="HTH_ARAC_FAMILY_2"/>
    <property type="match status" value="1"/>
</dbReference>
<evidence type="ECO:0000256" key="3">
    <source>
        <dbReference type="ARBA" id="ARBA00023163"/>
    </source>
</evidence>
<dbReference type="PANTHER" id="PTHR43130">
    <property type="entry name" value="ARAC-FAMILY TRANSCRIPTIONAL REGULATOR"/>
    <property type="match status" value="1"/>
</dbReference>
<evidence type="ECO:0000259" key="4">
    <source>
        <dbReference type="PROSITE" id="PS01124"/>
    </source>
</evidence>
<dbReference type="CDD" id="cd03137">
    <property type="entry name" value="GATase1_AraC_1"/>
    <property type="match status" value="1"/>
</dbReference>
<dbReference type="GO" id="GO:0003700">
    <property type="term" value="F:DNA-binding transcription factor activity"/>
    <property type="evidence" value="ECO:0007669"/>
    <property type="project" value="InterPro"/>
</dbReference>
<dbReference type="PANTHER" id="PTHR43130:SF3">
    <property type="entry name" value="HTH-TYPE TRANSCRIPTIONAL REGULATOR RV1931C"/>
    <property type="match status" value="1"/>
</dbReference>
<evidence type="ECO:0000256" key="2">
    <source>
        <dbReference type="ARBA" id="ARBA00023125"/>
    </source>
</evidence>
<dbReference type="Pfam" id="PF12833">
    <property type="entry name" value="HTH_18"/>
    <property type="match status" value="1"/>
</dbReference>
<evidence type="ECO:0000313" key="5">
    <source>
        <dbReference type="EMBL" id="QDZ13775.1"/>
    </source>
</evidence>
<feature type="domain" description="HTH araC/xylS-type" evidence="4">
    <location>
        <begin position="221"/>
        <end position="319"/>
    </location>
</feature>
<dbReference type="InterPro" id="IPR052158">
    <property type="entry name" value="INH-QAR"/>
</dbReference>
<dbReference type="AlphaFoldDB" id="A0A5B8M1R6"/>
<dbReference type="InterPro" id="IPR029062">
    <property type="entry name" value="Class_I_gatase-like"/>
</dbReference>
<dbReference type="RefSeq" id="WP_146318031.1">
    <property type="nucleotide sequence ID" value="NZ_CP042305.1"/>
</dbReference>
<keyword evidence="2" id="KW-0238">DNA-binding</keyword>
<dbReference type="SUPFAM" id="SSF52317">
    <property type="entry name" value="Class I glutamine amidotransferase-like"/>
    <property type="match status" value="1"/>
</dbReference>
<dbReference type="InterPro" id="IPR002818">
    <property type="entry name" value="DJ-1/PfpI"/>
</dbReference>
<dbReference type="Gene3D" id="1.10.10.60">
    <property type="entry name" value="Homeodomain-like"/>
    <property type="match status" value="1"/>
</dbReference>
<dbReference type="EMBL" id="CP042305">
    <property type="protein sequence ID" value="QDZ13775.1"/>
    <property type="molecule type" value="Genomic_DNA"/>
</dbReference>
<keyword evidence="6" id="KW-1185">Reference proteome</keyword>
<dbReference type="OrthoDB" id="3194870at2"/>
<evidence type="ECO:0000313" key="6">
    <source>
        <dbReference type="Proteomes" id="UP000320216"/>
    </source>
</evidence>